<evidence type="ECO:0000259" key="3">
    <source>
        <dbReference type="PROSITE" id="PS51462"/>
    </source>
</evidence>
<comment type="caution">
    <text evidence="4">The sequence shown here is derived from an EMBL/GenBank/DDBJ whole genome shotgun (WGS) entry which is preliminary data.</text>
</comment>
<gene>
    <name evidence="4" type="ORF">QVD17_20953</name>
</gene>
<dbReference type="InterPro" id="IPR015797">
    <property type="entry name" value="NUDIX_hydrolase-like_dom_sf"/>
</dbReference>
<dbReference type="GO" id="GO:0035539">
    <property type="term" value="F:8-oxo-7,8-dihydrodeoxyguanosine triphosphate pyrophosphatase activity"/>
    <property type="evidence" value="ECO:0007669"/>
    <property type="project" value="TreeGrafter"/>
</dbReference>
<name>A0AAD8NYJ5_TARER</name>
<dbReference type="EMBL" id="JAUHHV010000005">
    <property type="protein sequence ID" value="KAK1425599.1"/>
    <property type="molecule type" value="Genomic_DNA"/>
</dbReference>
<dbReference type="AlphaFoldDB" id="A0AAD8NYJ5"/>
<dbReference type="Pfam" id="PF00293">
    <property type="entry name" value="NUDIX"/>
    <property type="match status" value="1"/>
</dbReference>
<dbReference type="CDD" id="cd04678">
    <property type="entry name" value="NUDIX_MTH2_Nudt15"/>
    <property type="match status" value="1"/>
</dbReference>
<evidence type="ECO:0000313" key="4">
    <source>
        <dbReference type="EMBL" id="KAK1425599.1"/>
    </source>
</evidence>
<dbReference type="PROSITE" id="PS51462">
    <property type="entry name" value="NUDIX"/>
    <property type="match status" value="1"/>
</dbReference>
<dbReference type="PANTHER" id="PTHR16099">
    <property type="entry name" value="8-OXO-DGTP DIPHOSPHATES NUDT15"/>
    <property type="match status" value="1"/>
</dbReference>
<dbReference type="FunFam" id="3.90.79.10:FF:000060">
    <property type="entry name" value="Nudix hydrolase 1"/>
    <property type="match status" value="1"/>
</dbReference>
<sequence>MATVSLTTSGISPELRSDANTRLACITNIHGSLQSTCKFIKSPRQQQVQRSLFPLAVKSMKIIERSRKPGFLTNYSIFPTCNMSTSKLKVKIVRASYIDKGEISPAKEIGVLVFMLKDNKILVGRRRSLNVAGNIYLLPGGHLEPGESYEECAAREVKEETGLDIKNIELLTTVDHLYYGETHMNVTYLRAHVADPNQKPQNIEPDKCEGWEWYDLNNLPKPLFEPLRKMLQDGFNPFPITG</sequence>
<dbReference type="InterPro" id="IPR000086">
    <property type="entry name" value="NUDIX_hydrolase_dom"/>
</dbReference>
<proteinExistence type="inferred from homology"/>
<dbReference type="PANTHER" id="PTHR16099:SF6">
    <property type="entry name" value="HYDROLASE"/>
    <property type="match status" value="1"/>
</dbReference>
<dbReference type="SUPFAM" id="SSF55811">
    <property type="entry name" value="Nudix"/>
    <property type="match status" value="1"/>
</dbReference>
<dbReference type="InterPro" id="IPR020476">
    <property type="entry name" value="Nudix_hydrolase"/>
</dbReference>
<keyword evidence="1 2" id="KW-0378">Hydrolase</keyword>
<evidence type="ECO:0000313" key="5">
    <source>
        <dbReference type="Proteomes" id="UP001229421"/>
    </source>
</evidence>
<accession>A0AAD8NYJ5</accession>
<keyword evidence="5" id="KW-1185">Reference proteome</keyword>
<dbReference type="PRINTS" id="PR00502">
    <property type="entry name" value="NUDIXFAMILY"/>
</dbReference>
<dbReference type="Gene3D" id="3.90.79.10">
    <property type="entry name" value="Nucleoside Triphosphate Pyrophosphohydrolase"/>
    <property type="match status" value="1"/>
</dbReference>
<protein>
    <recommendedName>
        <fullName evidence="3">Nudix hydrolase domain-containing protein</fullName>
    </recommendedName>
</protein>
<dbReference type="GO" id="GO:0006203">
    <property type="term" value="P:dGTP catabolic process"/>
    <property type="evidence" value="ECO:0007669"/>
    <property type="project" value="TreeGrafter"/>
</dbReference>
<dbReference type="GO" id="GO:0005829">
    <property type="term" value="C:cytosol"/>
    <property type="evidence" value="ECO:0007669"/>
    <property type="project" value="TreeGrafter"/>
</dbReference>
<dbReference type="InterPro" id="IPR020084">
    <property type="entry name" value="NUDIX_hydrolase_CS"/>
</dbReference>
<organism evidence="4 5">
    <name type="scientific">Tagetes erecta</name>
    <name type="common">African marigold</name>
    <dbReference type="NCBI Taxonomy" id="13708"/>
    <lineage>
        <taxon>Eukaryota</taxon>
        <taxon>Viridiplantae</taxon>
        <taxon>Streptophyta</taxon>
        <taxon>Embryophyta</taxon>
        <taxon>Tracheophyta</taxon>
        <taxon>Spermatophyta</taxon>
        <taxon>Magnoliopsida</taxon>
        <taxon>eudicotyledons</taxon>
        <taxon>Gunneridae</taxon>
        <taxon>Pentapetalae</taxon>
        <taxon>asterids</taxon>
        <taxon>campanulids</taxon>
        <taxon>Asterales</taxon>
        <taxon>Asteraceae</taxon>
        <taxon>Asteroideae</taxon>
        <taxon>Heliantheae alliance</taxon>
        <taxon>Tageteae</taxon>
        <taxon>Tagetes</taxon>
    </lineage>
</organism>
<evidence type="ECO:0000256" key="1">
    <source>
        <dbReference type="ARBA" id="ARBA00022801"/>
    </source>
</evidence>
<dbReference type="PROSITE" id="PS00893">
    <property type="entry name" value="NUDIX_BOX"/>
    <property type="match status" value="1"/>
</dbReference>
<dbReference type="Proteomes" id="UP001229421">
    <property type="component" value="Unassembled WGS sequence"/>
</dbReference>
<comment type="similarity">
    <text evidence="2">Belongs to the Nudix hydrolase family.</text>
</comment>
<reference evidence="4" key="1">
    <citation type="journal article" date="2023" name="bioRxiv">
        <title>Improved chromosome-level genome assembly for marigold (Tagetes erecta).</title>
        <authorList>
            <person name="Jiang F."/>
            <person name="Yuan L."/>
            <person name="Wang S."/>
            <person name="Wang H."/>
            <person name="Xu D."/>
            <person name="Wang A."/>
            <person name="Fan W."/>
        </authorList>
    </citation>
    <scope>NUCLEOTIDE SEQUENCE</scope>
    <source>
        <strain evidence="4">WSJ</strain>
        <tissue evidence="4">Leaf</tissue>
    </source>
</reference>
<feature type="domain" description="Nudix hydrolase" evidence="3">
    <location>
        <begin position="106"/>
        <end position="236"/>
    </location>
</feature>
<evidence type="ECO:0000256" key="2">
    <source>
        <dbReference type="RuleBase" id="RU003476"/>
    </source>
</evidence>